<comment type="caution">
    <text evidence="1">The sequence shown here is derived from an EMBL/GenBank/DDBJ whole genome shotgun (WGS) entry which is preliminary data.</text>
</comment>
<protein>
    <submittedName>
        <fullName evidence="1">DUF481 domain-containing protein</fullName>
    </submittedName>
</protein>
<dbReference type="EMBL" id="JASBRG010000007">
    <property type="protein sequence ID" value="MDI3320734.1"/>
    <property type="molecule type" value="Genomic_DNA"/>
</dbReference>
<dbReference type="Proteomes" id="UP001226434">
    <property type="component" value="Unassembled WGS sequence"/>
</dbReference>
<accession>A0ABT6RDS9</accession>
<reference evidence="1 2" key="1">
    <citation type="submission" date="2023-05" db="EMBL/GenBank/DDBJ databases">
        <title>Genome sequence of Pinibacter sp. MAH-24.</title>
        <authorList>
            <person name="Huq M.A."/>
        </authorList>
    </citation>
    <scope>NUCLEOTIDE SEQUENCE [LARGE SCALE GENOMIC DNA]</scope>
    <source>
        <strain evidence="1 2">MAH-24</strain>
    </source>
</reference>
<evidence type="ECO:0000313" key="1">
    <source>
        <dbReference type="EMBL" id="MDI3320734.1"/>
    </source>
</evidence>
<organism evidence="1 2">
    <name type="scientific">Pinibacter soli</name>
    <dbReference type="NCBI Taxonomy" id="3044211"/>
    <lineage>
        <taxon>Bacteria</taxon>
        <taxon>Pseudomonadati</taxon>
        <taxon>Bacteroidota</taxon>
        <taxon>Chitinophagia</taxon>
        <taxon>Chitinophagales</taxon>
        <taxon>Chitinophagaceae</taxon>
        <taxon>Pinibacter</taxon>
    </lineage>
</organism>
<dbReference type="Pfam" id="PF04338">
    <property type="entry name" value="DUF481"/>
    <property type="match status" value="1"/>
</dbReference>
<sequence>MLIRNALLFLLVAVIYLPSSAQQKDSIFLNNGQVLIGKIENGSLGEISIDDIDLKMQSVKLYKIKRIVTFTRVKLEMVDKRIIYGVLKPSLKLNHAEILMDDSTIVTVHLTEISQLITLEKNFFQRLTGNFSLGFSYAKSSRVGQLSVSAQVQYSTPLFENELSMSSISSIDSSHFSRDQGNISLYSGYNINSTMFAAGMLQYQRNLELSIARRYQEMLGGGMKFFVRENWQLQGLTGLAVNQEKSTDDGAPSVVTLEIPIIMRFNFFKFRHPDIQISTSEALYFSLTDKGRVRFDGSTSFSWQLIRYFYLKINPYTNYDSKPPAGSSNFDFGMTVGISYKF</sequence>
<dbReference type="RefSeq" id="WP_282334839.1">
    <property type="nucleotide sequence ID" value="NZ_JASBRG010000007.1"/>
</dbReference>
<dbReference type="InterPro" id="IPR007433">
    <property type="entry name" value="DUF481"/>
</dbReference>
<proteinExistence type="predicted"/>
<name>A0ABT6RDS9_9BACT</name>
<keyword evidence="2" id="KW-1185">Reference proteome</keyword>
<evidence type="ECO:0000313" key="2">
    <source>
        <dbReference type="Proteomes" id="UP001226434"/>
    </source>
</evidence>
<gene>
    <name evidence="1" type="ORF">QJ048_13165</name>
</gene>